<keyword evidence="2" id="KW-1185">Reference proteome</keyword>
<evidence type="ECO:0000313" key="1">
    <source>
        <dbReference type="EMBL" id="OIW20652.1"/>
    </source>
</evidence>
<protein>
    <submittedName>
        <fullName evidence="1">Uncharacterized protein</fullName>
    </submittedName>
</protein>
<evidence type="ECO:0000313" key="2">
    <source>
        <dbReference type="Proteomes" id="UP000188354"/>
    </source>
</evidence>
<comment type="caution">
    <text evidence="1">The sequence shown here is derived from an EMBL/GenBank/DDBJ whole genome shotgun (WGS) entry which is preliminary data.</text>
</comment>
<sequence>MEEETQYCCISHEFSRVATANPNKIAVIHASGVAHLSKHLRQNSPSLNFNRDITTLLEKRVESLSPPLYNGDSSFTYSLLLNAVISLSCRLRSILLGADDPHLIGNKRPGLEFKSWKDRIHA</sequence>
<dbReference type="EMBL" id="MLAU01012015">
    <property type="protein sequence ID" value="OIW20652.1"/>
    <property type="molecule type" value="Genomic_DNA"/>
</dbReference>
<organism evidence="1 2">
    <name type="scientific">Lupinus angustifolius</name>
    <name type="common">Narrow-leaved blue lupine</name>
    <dbReference type="NCBI Taxonomy" id="3871"/>
    <lineage>
        <taxon>Eukaryota</taxon>
        <taxon>Viridiplantae</taxon>
        <taxon>Streptophyta</taxon>
        <taxon>Embryophyta</taxon>
        <taxon>Tracheophyta</taxon>
        <taxon>Spermatophyta</taxon>
        <taxon>Magnoliopsida</taxon>
        <taxon>eudicotyledons</taxon>
        <taxon>Gunneridae</taxon>
        <taxon>Pentapetalae</taxon>
        <taxon>rosids</taxon>
        <taxon>fabids</taxon>
        <taxon>Fabales</taxon>
        <taxon>Fabaceae</taxon>
        <taxon>Papilionoideae</taxon>
        <taxon>50 kb inversion clade</taxon>
        <taxon>genistoids sensu lato</taxon>
        <taxon>core genistoids</taxon>
        <taxon>Genisteae</taxon>
        <taxon>Lupinus</taxon>
    </lineage>
</organism>
<dbReference type="Proteomes" id="UP000188354">
    <property type="component" value="Unassembled WGS sequence"/>
</dbReference>
<dbReference type="STRING" id="3871.A0A394DBE4"/>
<name>A0A394DBE4_LUPAN</name>
<reference evidence="1 2" key="1">
    <citation type="journal article" date="2017" name="Plant Biotechnol. J.">
        <title>A comprehensive draft genome sequence for lupin (Lupinus angustifolius), an emerging health food: insights into plant-microbe interactions and legume evolution.</title>
        <authorList>
            <person name="Hane J.K."/>
            <person name="Ming Y."/>
            <person name="Kamphuis L.G."/>
            <person name="Nelson M.N."/>
            <person name="Garg G."/>
            <person name="Atkins C.A."/>
            <person name="Bayer P.E."/>
            <person name="Bravo A."/>
            <person name="Bringans S."/>
            <person name="Cannon S."/>
            <person name="Edwards D."/>
            <person name="Foley R."/>
            <person name="Gao L.L."/>
            <person name="Harrison M.J."/>
            <person name="Huang W."/>
            <person name="Hurgobin B."/>
            <person name="Li S."/>
            <person name="Liu C.W."/>
            <person name="McGrath A."/>
            <person name="Morahan G."/>
            <person name="Murray J."/>
            <person name="Weller J."/>
            <person name="Jian J."/>
            <person name="Singh K.B."/>
        </authorList>
    </citation>
    <scope>NUCLEOTIDE SEQUENCE [LARGE SCALE GENOMIC DNA]</scope>
    <source>
        <strain evidence="2">cv. Tanjil</strain>
        <tissue evidence="1">Whole plant</tissue>
    </source>
</reference>
<gene>
    <name evidence="1" type="ORF">TanjilG_18590</name>
</gene>
<proteinExistence type="predicted"/>
<accession>A0A394DBE4</accession>
<dbReference type="AlphaFoldDB" id="A0A394DBE4"/>
<dbReference type="Gramene" id="OIW20652">
    <property type="protein sequence ID" value="OIW20652"/>
    <property type="gene ID" value="TanjilG_18590"/>
</dbReference>